<feature type="chain" id="PRO_5025436856" evidence="1">
    <location>
        <begin position="20"/>
        <end position="213"/>
    </location>
</feature>
<accession>A0A6B2H9S4</accession>
<dbReference type="RefSeq" id="WP_162347031.1">
    <property type="nucleotide sequence ID" value="NZ_JAAEAA010000018.1"/>
</dbReference>
<evidence type="ECO:0000256" key="1">
    <source>
        <dbReference type="SAM" id="SignalP"/>
    </source>
</evidence>
<evidence type="ECO:0000313" key="2">
    <source>
        <dbReference type="EMBL" id="NDK56970.1"/>
    </source>
</evidence>
<gene>
    <name evidence="2" type="ORF">GWO68_13670</name>
</gene>
<organism evidence="2 3">
    <name type="scientific">Pontibacter fetidus</name>
    <dbReference type="NCBI Taxonomy" id="2700082"/>
    <lineage>
        <taxon>Bacteria</taxon>
        <taxon>Pseudomonadati</taxon>
        <taxon>Bacteroidota</taxon>
        <taxon>Cytophagia</taxon>
        <taxon>Cytophagales</taxon>
        <taxon>Hymenobacteraceae</taxon>
        <taxon>Pontibacter</taxon>
    </lineage>
</organism>
<reference evidence="2 3" key="1">
    <citation type="submission" date="2020-01" db="EMBL/GenBank/DDBJ databases">
        <authorList>
            <person name="Kim M.K."/>
        </authorList>
    </citation>
    <scope>NUCLEOTIDE SEQUENCE [LARGE SCALE GENOMIC DNA]</scope>
    <source>
        <strain evidence="2 3">BT213</strain>
    </source>
</reference>
<dbReference type="Gene3D" id="3.40.50.10610">
    <property type="entry name" value="ABC-type transport auxiliary lipoprotein component"/>
    <property type="match status" value="1"/>
</dbReference>
<dbReference type="AlphaFoldDB" id="A0A6B2H9S4"/>
<protein>
    <submittedName>
        <fullName evidence="2">Uncharacterized protein</fullName>
    </submittedName>
</protein>
<keyword evidence="3" id="KW-1185">Reference proteome</keyword>
<comment type="caution">
    <text evidence="2">The sequence shown here is derived from an EMBL/GenBank/DDBJ whole genome shotgun (WGS) entry which is preliminary data.</text>
</comment>
<name>A0A6B2H9S4_9BACT</name>
<dbReference type="EMBL" id="JAAEAA010000018">
    <property type="protein sequence ID" value="NDK56970.1"/>
    <property type="molecule type" value="Genomic_DNA"/>
</dbReference>
<proteinExistence type="predicted"/>
<evidence type="ECO:0000313" key="3">
    <source>
        <dbReference type="Proteomes" id="UP000478546"/>
    </source>
</evidence>
<keyword evidence="1" id="KW-0732">Signal</keyword>
<feature type="signal peptide" evidence="1">
    <location>
        <begin position="1"/>
        <end position="19"/>
    </location>
</feature>
<sequence length="213" mass="23710">MKKLFTLLFFVSCFQLVYAQEGSKQIFESPKLSSEVKGHKTVAILPFDAKITYKKQPKNFNAEANRDQEAAMSTNIQSSMYTYLLRKSKNYTVTFQDVEKTNILLKKAGMYSKLDEFTRDEIAKALGVDAVIGGRFDMEQSKSEAAAIASAVVFGGFGGKTGTGSLTMTINNGNDGELLWRFFKTMDDGIGSSTDDLVERMMKKVARNFPYSS</sequence>
<dbReference type="Proteomes" id="UP000478546">
    <property type="component" value="Unassembled WGS sequence"/>
</dbReference>